<accession>A0A6J6PYJ7</accession>
<protein>
    <submittedName>
        <fullName evidence="1">Unannotated protein</fullName>
    </submittedName>
</protein>
<dbReference type="Pfam" id="PF13830">
    <property type="entry name" value="DUF4192"/>
    <property type="match status" value="1"/>
</dbReference>
<dbReference type="InterPro" id="IPR025447">
    <property type="entry name" value="DUF4192"/>
</dbReference>
<gene>
    <name evidence="1" type="ORF">UFOPK2589_00975</name>
</gene>
<dbReference type="EMBL" id="CAEZXT010000069">
    <property type="protein sequence ID" value="CAB4703839.1"/>
    <property type="molecule type" value="Genomic_DNA"/>
</dbReference>
<dbReference type="AlphaFoldDB" id="A0A6J6PYJ7"/>
<reference evidence="1" key="1">
    <citation type="submission" date="2020-05" db="EMBL/GenBank/DDBJ databases">
        <authorList>
            <person name="Chiriac C."/>
            <person name="Salcher M."/>
            <person name="Ghai R."/>
            <person name="Kavagutti S V."/>
        </authorList>
    </citation>
    <scope>NUCLEOTIDE SEQUENCE</scope>
</reference>
<name>A0A6J6PYJ7_9ZZZZ</name>
<sequence length="339" mass="36591">MTTLTSPHDLIAAIPFLIGYHPTNSLVLVSLKDDLVGMAMRVDYPSLASIEKSQEPYELLVQHVVREGAQSALVVAYVPDDRSDGEEILNAIATTLVRADVALRESLLIVKGRYRSLLCSDVHCCPPEGNPVEEITQSRVAVEQVAQGILMPLDNVETLVESLSSLPLALDPGFIERVNEFSVAIDSQTLHADQKDGAIAVIDLMSRFIAGSVGHNIGADQELSARVIGRLSDIQVRDFALGSHDANTLDTYAVMWRYLMRIAPCGYIAPLASLLAAVSYESGAGALAQHCIDRALADNGGYSLATLLRRVFSAGWPPEAFATLRAELHPKVCASIFGR</sequence>
<proteinExistence type="predicted"/>
<evidence type="ECO:0000313" key="1">
    <source>
        <dbReference type="EMBL" id="CAB4703839.1"/>
    </source>
</evidence>
<organism evidence="1">
    <name type="scientific">freshwater metagenome</name>
    <dbReference type="NCBI Taxonomy" id="449393"/>
    <lineage>
        <taxon>unclassified sequences</taxon>
        <taxon>metagenomes</taxon>
        <taxon>ecological metagenomes</taxon>
    </lineage>
</organism>